<accession>A0AAE1EIW5</accession>
<name>A0AAE1EIW5_PETCI</name>
<keyword evidence="2" id="KW-1185">Reference proteome</keyword>
<protein>
    <submittedName>
        <fullName evidence="1">Uncharacterized protein</fullName>
    </submittedName>
</protein>
<dbReference type="EMBL" id="JAWQEG010008137">
    <property type="protein sequence ID" value="KAK3850916.1"/>
    <property type="molecule type" value="Genomic_DNA"/>
</dbReference>
<dbReference type="Proteomes" id="UP001286313">
    <property type="component" value="Unassembled WGS sequence"/>
</dbReference>
<evidence type="ECO:0000313" key="1">
    <source>
        <dbReference type="EMBL" id="KAK3850916.1"/>
    </source>
</evidence>
<gene>
    <name evidence="1" type="ORF">Pcinc_042404</name>
</gene>
<reference evidence="1" key="1">
    <citation type="submission" date="2023-10" db="EMBL/GenBank/DDBJ databases">
        <title>Genome assemblies of two species of porcelain crab, Petrolisthes cinctipes and Petrolisthes manimaculis (Anomura: Porcellanidae).</title>
        <authorList>
            <person name="Angst P."/>
        </authorList>
    </citation>
    <scope>NUCLEOTIDE SEQUENCE</scope>
    <source>
        <strain evidence="1">PB745_01</strain>
        <tissue evidence="1">Gill</tissue>
    </source>
</reference>
<comment type="caution">
    <text evidence="1">The sequence shown here is derived from an EMBL/GenBank/DDBJ whole genome shotgun (WGS) entry which is preliminary data.</text>
</comment>
<dbReference type="AlphaFoldDB" id="A0AAE1EIW5"/>
<proteinExistence type="predicted"/>
<evidence type="ECO:0000313" key="2">
    <source>
        <dbReference type="Proteomes" id="UP001286313"/>
    </source>
</evidence>
<sequence>MVKERKLEGESHYQMRSVKGRWKKKKGRRLEERFQQLRRFGRKKKSYIDVTTQPTYLSATVPPQTSAWVQHFCLYLIQSRHTLGEEGLGLLSAEDLFELGCGKRERRRRKSLCKHALSTPFTGSLSVRYSLHPLIAAPHLAVIPLFGRQLISHPAVCPPTQVSPTCLQIARSAHA</sequence>
<organism evidence="1 2">
    <name type="scientific">Petrolisthes cinctipes</name>
    <name type="common">Flat porcelain crab</name>
    <dbReference type="NCBI Taxonomy" id="88211"/>
    <lineage>
        <taxon>Eukaryota</taxon>
        <taxon>Metazoa</taxon>
        <taxon>Ecdysozoa</taxon>
        <taxon>Arthropoda</taxon>
        <taxon>Crustacea</taxon>
        <taxon>Multicrustacea</taxon>
        <taxon>Malacostraca</taxon>
        <taxon>Eumalacostraca</taxon>
        <taxon>Eucarida</taxon>
        <taxon>Decapoda</taxon>
        <taxon>Pleocyemata</taxon>
        <taxon>Anomura</taxon>
        <taxon>Galatheoidea</taxon>
        <taxon>Porcellanidae</taxon>
        <taxon>Petrolisthes</taxon>
    </lineage>
</organism>